<keyword evidence="1" id="KW-0812">Transmembrane</keyword>
<keyword evidence="3" id="KW-1185">Reference proteome</keyword>
<dbReference type="Proteomes" id="UP000298652">
    <property type="component" value="Chromosome 4"/>
</dbReference>
<dbReference type="EMBL" id="CM016555">
    <property type="protein sequence ID" value="TKW19759.1"/>
    <property type="molecule type" value="Genomic_DNA"/>
</dbReference>
<gene>
    <name evidence="2" type="ORF">SEVIR_4G041301v2</name>
</gene>
<accession>A0A4U6UZH6</accession>
<dbReference type="AlphaFoldDB" id="A0A4U6UZH6"/>
<keyword evidence="1" id="KW-1133">Transmembrane helix</keyword>
<sequence length="133" mass="14635">MPFPHHCKGGCWQLAHEGVGSPRVSLGHFLFCFGVSLLVTWRMRLLRSSWAALVSLTCGSCVGPVPHVNNPTALCSTAEEPLPTYCRGTTSHLADPYFGKLVGKDGILHPSFLQLLRWDPYFGKLEGKDGKLR</sequence>
<name>A0A4U6UZH6_SETVI</name>
<proteinExistence type="predicted"/>
<dbReference type="Gramene" id="TKW19759">
    <property type="protein sequence ID" value="TKW19759"/>
    <property type="gene ID" value="SEVIR_4G041301v2"/>
</dbReference>
<evidence type="ECO:0000313" key="2">
    <source>
        <dbReference type="EMBL" id="TKW19759.1"/>
    </source>
</evidence>
<keyword evidence="1" id="KW-0472">Membrane</keyword>
<organism evidence="2 3">
    <name type="scientific">Setaria viridis</name>
    <name type="common">Green bristlegrass</name>
    <name type="synonym">Setaria italica subsp. viridis</name>
    <dbReference type="NCBI Taxonomy" id="4556"/>
    <lineage>
        <taxon>Eukaryota</taxon>
        <taxon>Viridiplantae</taxon>
        <taxon>Streptophyta</taxon>
        <taxon>Embryophyta</taxon>
        <taxon>Tracheophyta</taxon>
        <taxon>Spermatophyta</taxon>
        <taxon>Magnoliopsida</taxon>
        <taxon>Liliopsida</taxon>
        <taxon>Poales</taxon>
        <taxon>Poaceae</taxon>
        <taxon>PACMAD clade</taxon>
        <taxon>Panicoideae</taxon>
        <taxon>Panicodae</taxon>
        <taxon>Paniceae</taxon>
        <taxon>Cenchrinae</taxon>
        <taxon>Setaria</taxon>
    </lineage>
</organism>
<reference evidence="2" key="1">
    <citation type="submission" date="2019-03" db="EMBL/GenBank/DDBJ databases">
        <title>WGS assembly of Setaria viridis.</title>
        <authorList>
            <person name="Huang P."/>
            <person name="Jenkins J."/>
            <person name="Grimwood J."/>
            <person name="Barry K."/>
            <person name="Healey A."/>
            <person name="Mamidi S."/>
            <person name="Sreedasyam A."/>
            <person name="Shu S."/>
            <person name="Feldman M."/>
            <person name="Wu J."/>
            <person name="Yu Y."/>
            <person name="Chen C."/>
            <person name="Johnson J."/>
            <person name="Rokhsar D."/>
            <person name="Baxter I."/>
            <person name="Schmutz J."/>
            <person name="Brutnell T."/>
            <person name="Kellogg E."/>
        </authorList>
    </citation>
    <scope>NUCLEOTIDE SEQUENCE [LARGE SCALE GENOMIC DNA]</scope>
</reference>
<evidence type="ECO:0000313" key="3">
    <source>
        <dbReference type="Proteomes" id="UP000298652"/>
    </source>
</evidence>
<evidence type="ECO:0000256" key="1">
    <source>
        <dbReference type="SAM" id="Phobius"/>
    </source>
</evidence>
<protein>
    <submittedName>
        <fullName evidence="2">Uncharacterized protein</fullName>
    </submittedName>
</protein>
<feature type="transmembrane region" description="Helical" evidence="1">
    <location>
        <begin position="24"/>
        <end position="41"/>
    </location>
</feature>